<keyword evidence="5 11" id="KW-0645">Protease</keyword>
<evidence type="ECO:0000256" key="9">
    <source>
        <dbReference type="ARBA" id="ARBA00023136"/>
    </source>
</evidence>
<dbReference type="EC" id="3.4.-.-" evidence="11"/>
<dbReference type="InterPro" id="IPR023596">
    <property type="entry name" value="Peptidase_PrsW_arch/bac"/>
</dbReference>
<evidence type="ECO:0000256" key="11">
    <source>
        <dbReference type="PIRNR" id="PIRNR016933"/>
    </source>
</evidence>
<dbReference type="Pfam" id="PF13367">
    <property type="entry name" value="PrsW-protease"/>
    <property type="match status" value="1"/>
</dbReference>
<evidence type="ECO:0000256" key="10">
    <source>
        <dbReference type="ARBA" id="ARBA00030345"/>
    </source>
</evidence>
<evidence type="ECO:0000256" key="4">
    <source>
        <dbReference type="ARBA" id="ARBA00022475"/>
    </source>
</evidence>
<proteinExistence type="inferred from homology"/>
<dbReference type="PANTHER" id="PTHR36844:SF1">
    <property type="entry name" value="PROTEASE PRSW"/>
    <property type="match status" value="1"/>
</dbReference>
<evidence type="ECO:0000256" key="8">
    <source>
        <dbReference type="ARBA" id="ARBA00022989"/>
    </source>
</evidence>
<comment type="caution">
    <text evidence="13">The sequence shown here is derived from an EMBL/GenBank/DDBJ whole genome shotgun (WGS) entry which is preliminary data.</text>
</comment>
<feature type="transmembrane region" description="Helical" evidence="12">
    <location>
        <begin position="189"/>
        <end position="207"/>
    </location>
</feature>
<evidence type="ECO:0000313" key="13">
    <source>
        <dbReference type="EMBL" id="GAA0481251.1"/>
    </source>
</evidence>
<dbReference type="NCBIfam" id="NF033739">
    <property type="entry name" value="intramemb_PrsW"/>
    <property type="match status" value="1"/>
</dbReference>
<evidence type="ECO:0000256" key="3">
    <source>
        <dbReference type="ARBA" id="ARBA00018997"/>
    </source>
</evidence>
<keyword evidence="8 12" id="KW-1133">Transmembrane helix</keyword>
<evidence type="ECO:0000313" key="14">
    <source>
        <dbReference type="Proteomes" id="UP001500880"/>
    </source>
</evidence>
<name>A0ABN1APJ1_9BACI</name>
<dbReference type="GO" id="GO:0008233">
    <property type="term" value="F:peptidase activity"/>
    <property type="evidence" value="ECO:0007669"/>
    <property type="project" value="UniProtKB-KW"/>
</dbReference>
<protein>
    <recommendedName>
        <fullName evidence="3 11">Protease PrsW</fullName>
        <ecNumber evidence="11">3.4.-.-</ecNumber>
    </recommendedName>
    <alternativeName>
        <fullName evidence="10 11">Protease responsible for activating sigma-W</fullName>
    </alternativeName>
</protein>
<comment type="similarity">
    <text evidence="2 11">Belongs to the protease PrsW family.</text>
</comment>
<dbReference type="RefSeq" id="WP_343836637.1">
    <property type="nucleotide sequence ID" value="NZ_BAAADO010000001.1"/>
</dbReference>
<organism evidence="13 14">
    <name type="scientific">Salinibacillus aidingensis</name>
    <dbReference type="NCBI Taxonomy" id="237684"/>
    <lineage>
        <taxon>Bacteria</taxon>
        <taxon>Bacillati</taxon>
        <taxon>Bacillota</taxon>
        <taxon>Bacilli</taxon>
        <taxon>Bacillales</taxon>
        <taxon>Bacillaceae</taxon>
        <taxon>Salinibacillus</taxon>
    </lineage>
</organism>
<comment type="subcellular location">
    <subcellularLocation>
        <location evidence="1">Cell membrane</location>
        <topology evidence="1">Multi-pass membrane protein</topology>
    </subcellularLocation>
</comment>
<feature type="transmembrane region" description="Helical" evidence="12">
    <location>
        <begin position="100"/>
        <end position="121"/>
    </location>
</feature>
<feature type="transmembrane region" description="Helical" evidence="12">
    <location>
        <begin position="6"/>
        <end position="21"/>
    </location>
</feature>
<sequence length="229" mass="26742">MVGLISASIAPGFALLTFFYLKDRFDSEPLSMVLRAFIFGALLVFPIMFIQYGFSVEDVGQHPFIQSFFLTGMLEEFFKWFIFLYVIYEHVHFDNHYDGIVYGVAISLGFASLENLLYLLANGIEYALSRAVFPVSSHALFGAIMGYYMGRNKFYPVKSYRMITVALFIPTFLHGIYDFLLQTIQSNWIYVMIPFMVFLWVFAMRRVKRANDYTEKRQVLHFQKNKKTV</sequence>
<evidence type="ECO:0000256" key="1">
    <source>
        <dbReference type="ARBA" id="ARBA00004651"/>
    </source>
</evidence>
<keyword evidence="14" id="KW-1185">Reference proteome</keyword>
<keyword evidence="4 11" id="KW-1003">Cell membrane</keyword>
<accession>A0ABN1APJ1</accession>
<evidence type="ECO:0000256" key="6">
    <source>
        <dbReference type="ARBA" id="ARBA00022692"/>
    </source>
</evidence>
<dbReference type="Proteomes" id="UP001500880">
    <property type="component" value="Unassembled WGS sequence"/>
</dbReference>
<dbReference type="GO" id="GO:0006508">
    <property type="term" value="P:proteolysis"/>
    <property type="evidence" value="ECO:0007669"/>
    <property type="project" value="UniProtKB-KW"/>
</dbReference>
<evidence type="ECO:0000256" key="2">
    <source>
        <dbReference type="ARBA" id="ARBA00009165"/>
    </source>
</evidence>
<keyword evidence="7 11" id="KW-0378">Hydrolase</keyword>
<feature type="transmembrane region" description="Helical" evidence="12">
    <location>
        <begin position="160"/>
        <end position="177"/>
    </location>
</feature>
<feature type="transmembrane region" description="Helical" evidence="12">
    <location>
        <begin position="127"/>
        <end position="148"/>
    </location>
</feature>
<feature type="transmembrane region" description="Helical" evidence="12">
    <location>
        <begin position="64"/>
        <end position="88"/>
    </location>
</feature>
<feature type="transmembrane region" description="Helical" evidence="12">
    <location>
        <begin position="33"/>
        <end position="52"/>
    </location>
</feature>
<dbReference type="EMBL" id="BAAADO010000001">
    <property type="protein sequence ID" value="GAA0481251.1"/>
    <property type="molecule type" value="Genomic_DNA"/>
</dbReference>
<comment type="function">
    <text evidence="11">Involved in the degradation of specific anti-sigma factors.</text>
</comment>
<dbReference type="PIRSF" id="PIRSF016933">
    <property type="entry name" value="PrsW"/>
    <property type="match status" value="1"/>
</dbReference>
<reference evidence="13 14" key="1">
    <citation type="journal article" date="2019" name="Int. J. Syst. Evol. Microbiol.">
        <title>The Global Catalogue of Microorganisms (GCM) 10K type strain sequencing project: providing services to taxonomists for standard genome sequencing and annotation.</title>
        <authorList>
            <consortium name="The Broad Institute Genomics Platform"/>
            <consortium name="The Broad Institute Genome Sequencing Center for Infectious Disease"/>
            <person name="Wu L."/>
            <person name="Ma J."/>
        </authorList>
    </citation>
    <scope>NUCLEOTIDE SEQUENCE [LARGE SCALE GENOMIC DNA]</scope>
    <source>
        <strain evidence="13 14">JCM 12389</strain>
    </source>
</reference>
<evidence type="ECO:0000256" key="5">
    <source>
        <dbReference type="ARBA" id="ARBA00022670"/>
    </source>
</evidence>
<dbReference type="PANTHER" id="PTHR36844">
    <property type="entry name" value="PROTEASE PRSW"/>
    <property type="match status" value="1"/>
</dbReference>
<evidence type="ECO:0000256" key="7">
    <source>
        <dbReference type="ARBA" id="ARBA00022801"/>
    </source>
</evidence>
<keyword evidence="9 11" id="KW-0472">Membrane</keyword>
<gene>
    <name evidence="13" type="primary">prsW</name>
    <name evidence="13" type="ORF">GCM10008986_02390</name>
</gene>
<evidence type="ECO:0000256" key="12">
    <source>
        <dbReference type="SAM" id="Phobius"/>
    </source>
</evidence>
<keyword evidence="6 12" id="KW-0812">Transmembrane</keyword>
<dbReference type="InterPro" id="IPR026898">
    <property type="entry name" value="PrsW"/>
</dbReference>